<dbReference type="Gene3D" id="3.40.50.150">
    <property type="entry name" value="Vaccinia Virus protein VP39"/>
    <property type="match status" value="1"/>
</dbReference>
<dbReference type="Proteomes" id="UP000216113">
    <property type="component" value="Unassembled WGS sequence"/>
</dbReference>
<gene>
    <name evidence="4" type="ORF">CJF43_06500</name>
</gene>
<accession>A0A266LYD0</accession>
<evidence type="ECO:0000256" key="2">
    <source>
        <dbReference type="ARBA" id="ARBA00022679"/>
    </source>
</evidence>
<comment type="caution">
    <text evidence="4">The sequence shown here is derived from an EMBL/GenBank/DDBJ whole genome shotgun (WGS) entry which is preliminary data.</text>
</comment>
<dbReference type="EMBL" id="NQKL01000004">
    <property type="protein sequence ID" value="OZY42670.1"/>
    <property type="molecule type" value="Genomic_DNA"/>
</dbReference>
<sequence>MSSQPPSTPIEHELAERYDREHAKVCLQVQPQGLVRRLALWRERRLVRRALKVAGEPGLILDLACGAGRFWPILAEHGNRVILACDSSQAMLDHAQTHHPASLLARIKLFQSSVFSIDISENAVDCIFCMQLFHHVRDSEHRLAILRELHRVSRDGLILSVPLGRAAGQGCDPLRIVVDKGEIEDQFERAGFSILKQYEVLPGCGMGSIYILGKDT</sequence>
<keyword evidence="1 4" id="KW-0489">Methyltransferase</keyword>
<dbReference type="SUPFAM" id="SSF53335">
    <property type="entry name" value="S-adenosyl-L-methionine-dependent methyltransferases"/>
    <property type="match status" value="1"/>
</dbReference>
<keyword evidence="2 4" id="KW-0808">Transferase</keyword>
<evidence type="ECO:0000313" key="4">
    <source>
        <dbReference type="EMBL" id="OZY42670.1"/>
    </source>
</evidence>
<proteinExistence type="predicted"/>
<reference evidence="4 5" key="1">
    <citation type="submission" date="2017-08" db="EMBL/GenBank/DDBJ databases">
        <title>Genomic and metabolic characterisation of spoilage-associated Pseudomonas species.</title>
        <authorList>
            <person name="Stanborough T."/>
            <person name="Fegan N."/>
            <person name="Powell S.M."/>
            <person name="Singh T."/>
            <person name="Tamplin M.L."/>
            <person name="Chandry P.S."/>
        </authorList>
    </citation>
    <scope>NUCLEOTIDE SEQUENCE [LARGE SCALE GENOMIC DNA]</scope>
    <source>
        <strain evidence="4 5">F1820</strain>
    </source>
</reference>
<name>A0A266LYD0_PSEFR</name>
<dbReference type="AlphaFoldDB" id="A0A266LYD0"/>
<dbReference type="PANTHER" id="PTHR43861">
    <property type="entry name" value="TRANS-ACONITATE 2-METHYLTRANSFERASE-RELATED"/>
    <property type="match status" value="1"/>
</dbReference>
<dbReference type="InterPro" id="IPR029063">
    <property type="entry name" value="SAM-dependent_MTases_sf"/>
</dbReference>
<evidence type="ECO:0000259" key="3">
    <source>
        <dbReference type="Pfam" id="PF13649"/>
    </source>
</evidence>
<dbReference type="RefSeq" id="WP_095028465.1">
    <property type="nucleotide sequence ID" value="NZ_NQKL01000004.1"/>
</dbReference>
<organism evidence="4 5">
    <name type="scientific">Pseudomonas fragi</name>
    <dbReference type="NCBI Taxonomy" id="296"/>
    <lineage>
        <taxon>Bacteria</taxon>
        <taxon>Pseudomonadati</taxon>
        <taxon>Pseudomonadota</taxon>
        <taxon>Gammaproteobacteria</taxon>
        <taxon>Pseudomonadales</taxon>
        <taxon>Pseudomonadaceae</taxon>
        <taxon>Pseudomonas</taxon>
    </lineage>
</organism>
<dbReference type="GO" id="GO:0008168">
    <property type="term" value="F:methyltransferase activity"/>
    <property type="evidence" value="ECO:0007669"/>
    <property type="project" value="UniProtKB-KW"/>
</dbReference>
<dbReference type="CDD" id="cd02440">
    <property type="entry name" value="AdoMet_MTases"/>
    <property type="match status" value="1"/>
</dbReference>
<feature type="domain" description="Methyltransferase" evidence="3">
    <location>
        <begin position="60"/>
        <end position="156"/>
    </location>
</feature>
<protein>
    <submittedName>
        <fullName evidence="4">SAM-dependent methyltransferase</fullName>
    </submittedName>
</protein>
<dbReference type="GO" id="GO:0032259">
    <property type="term" value="P:methylation"/>
    <property type="evidence" value="ECO:0007669"/>
    <property type="project" value="UniProtKB-KW"/>
</dbReference>
<dbReference type="Pfam" id="PF13649">
    <property type="entry name" value="Methyltransf_25"/>
    <property type="match status" value="1"/>
</dbReference>
<evidence type="ECO:0000256" key="1">
    <source>
        <dbReference type="ARBA" id="ARBA00022603"/>
    </source>
</evidence>
<dbReference type="PANTHER" id="PTHR43861:SF1">
    <property type="entry name" value="TRANS-ACONITATE 2-METHYLTRANSFERASE"/>
    <property type="match status" value="1"/>
</dbReference>
<evidence type="ECO:0000313" key="5">
    <source>
        <dbReference type="Proteomes" id="UP000216113"/>
    </source>
</evidence>
<dbReference type="InterPro" id="IPR041698">
    <property type="entry name" value="Methyltransf_25"/>
</dbReference>